<keyword evidence="3" id="KW-0862">Zinc</keyword>
<organism evidence="7 8">
    <name type="scientific">Hyalella azteca</name>
    <name type="common">Amphipod</name>
    <dbReference type="NCBI Taxonomy" id="294128"/>
    <lineage>
        <taxon>Eukaryota</taxon>
        <taxon>Metazoa</taxon>
        <taxon>Ecdysozoa</taxon>
        <taxon>Arthropoda</taxon>
        <taxon>Crustacea</taxon>
        <taxon>Multicrustacea</taxon>
        <taxon>Malacostraca</taxon>
        <taxon>Eumalacostraca</taxon>
        <taxon>Peracarida</taxon>
        <taxon>Amphipoda</taxon>
        <taxon>Senticaudata</taxon>
        <taxon>Talitrida</taxon>
        <taxon>Talitroidea</taxon>
        <taxon>Hyalellidae</taxon>
        <taxon>Hyalella</taxon>
    </lineage>
</organism>
<dbReference type="PROSITE" id="PS01360">
    <property type="entry name" value="ZF_MYND_1"/>
    <property type="match status" value="2"/>
</dbReference>
<dbReference type="AlphaFoldDB" id="A0A8B7P724"/>
<evidence type="ECO:0000313" key="9">
    <source>
        <dbReference type="RefSeq" id="XP_018021849.1"/>
    </source>
</evidence>
<dbReference type="GeneID" id="108678028"/>
<dbReference type="SUPFAM" id="SSF82199">
    <property type="entry name" value="SET domain"/>
    <property type="match status" value="1"/>
</dbReference>
<dbReference type="Gene3D" id="2.170.270.10">
    <property type="entry name" value="SET domain"/>
    <property type="match status" value="1"/>
</dbReference>
<proteinExistence type="predicted"/>
<dbReference type="SMART" id="SM00317">
    <property type="entry name" value="SET"/>
    <property type="match status" value="1"/>
</dbReference>
<dbReference type="InterPro" id="IPR002893">
    <property type="entry name" value="Znf_MYND"/>
</dbReference>
<dbReference type="KEGG" id="hazt:108678028"/>
<evidence type="ECO:0000313" key="8">
    <source>
        <dbReference type="RefSeq" id="XP_018021848.1"/>
    </source>
</evidence>
<dbReference type="InterPro" id="IPR001214">
    <property type="entry name" value="SET_dom"/>
</dbReference>
<dbReference type="Gene3D" id="1.10.220.160">
    <property type="match status" value="1"/>
</dbReference>
<dbReference type="InterPro" id="IPR046341">
    <property type="entry name" value="SET_dom_sf"/>
</dbReference>
<feature type="domain" description="SET" evidence="5">
    <location>
        <begin position="96"/>
        <end position="333"/>
    </location>
</feature>
<evidence type="ECO:0000313" key="7">
    <source>
        <dbReference type="Proteomes" id="UP000694843"/>
    </source>
</evidence>
<dbReference type="OrthoDB" id="3174329at2759"/>
<dbReference type="RefSeq" id="XP_018021849.1">
    <property type="nucleotide sequence ID" value="XM_018166360.1"/>
</dbReference>
<evidence type="ECO:0000256" key="1">
    <source>
        <dbReference type="ARBA" id="ARBA00022723"/>
    </source>
</evidence>
<evidence type="ECO:0000256" key="4">
    <source>
        <dbReference type="PROSITE-ProRule" id="PRU00134"/>
    </source>
</evidence>
<evidence type="ECO:0000256" key="2">
    <source>
        <dbReference type="ARBA" id="ARBA00022771"/>
    </source>
</evidence>
<sequence>MVSEPCSKCGRDAGLRCSRCLGARYCSKECQREHWPQHRGLCKPNKDDGTQDLHRPSSKEEFPCAHCSKPTALKCSSCRKAFYCSKQCQQQNRYQHKHECFPFKVQENEQLGRYLVATKDLKAGDVLLKEDPLVVSPLEPLTFVCLGCYKPMSDKNRCSRCGWPVCGPQCEELPQHVDECRIISSRGRCDSLTLNDYKAILSIRCSSLKENPEKLQKLMEFQTHEAERRLNKMFMQTEGEILSTLKKIRFDYKSQGKDDNLQAFVAHVMGTINVNGFEIPSASAELMGLYPIAAFLEHSCSPNTKHKFSSSHQLVLKAAVDIKEGEHVTTTYTKLSWGTSARRKDLLENKYFLCCCKRCSDATEYGTFFSALKCKECKDGYCLPDKPLESNSQWTCDSCKAFISYKDADERTNAFGGLVETAMVNPEISQLEYLLRKIAVTEVHPNHFHLFKLRHTLLQLYGRGPMASKEEILVKKETMCREFLEICSKLDPADGRLGPYTGVVFFEYHDLVLIRSKKLADKEYPDEKLIDQCVDFAKKLLIKCIKVLQDEEETSPEGLLRIVAQKKYAEMTLLTSKNNSRK</sequence>
<dbReference type="CDD" id="cd20071">
    <property type="entry name" value="SET_SMYD"/>
    <property type="match status" value="1"/>
</dbReference>
<evidence type="ECO:0000256" key="3">
    <source>
        <dbReference type="ARBA" id="ARBA00022833"/>
    </source>
</evidence>
<dbReference type="SUPFAM" id="SSF144232">
    <property type="entry name" value="HIT/MYND zinc finger-like"/>
    <property type="match status" value="1"/>
</dbReference>
<dbReference type="RefSeq" id="XP_018021848.1">
    <property type="nucleotide sequence ID" value="XM_018166359.1"/>
</dbReference>
<gene>
    <name evidence="8 9" type="primary">LOC108678028</name>
</gene>
<dbReference type="GO" id="GO:0008276">
    <property type="term" value="F:protein methyltransferase activity"/>
    <property type="evidence" value="ECO:0007669"/>
    <property type="project" value="UniProtKB-ARBA"/>
</dbReference>
<dbReference type="OMA" id="GPCDGVH"/>
<dbReference type="GO" id="GO:0008270">
    <property type="term" value="F:zinc ion binding"/>
    <property type="evidence" value="ECO:0007669"/>
    <property type="project" value="UniProtKB-KW"/>
</dbReference>
<accession>A0A8B7P724</accession>
<name>A0A8B7P724_HYAAZ</name>
<keyword evidence="1" id="KW-0479">Metal-binding</keyword>
<keyword evidence="7" id="KW-1185">Reference proteome</keyword>
<dbReference type="Pfam" id="PF01753">
    <property type="entry name" value="zf-MYND"/>
    <property type="match status" value="2"/>
</dbReference>
<dbReference type="Proteomes" id="UP000694843">
    <property type="component" value="Unplaced"/>
</dbReference>
<protein>
    <submittedName>
        <fullName evidence="8 9">Histone-lysine N-methyltransferase ASHR1</fullName>
    </submittedName>
</protein>
<dbReference type="PANTHER" id="PTHR46455">
    <property type="entry name" value="SET AND MYND DOMAIN CONTAINING, ARTHROPOD-SPECIFIC, MEMBER 4, ISOFORM A"/>
    <property type="match status" value="1"/>
</dbReference>
<dbReference type="GO" id="GO:0008757">
    <property type="term" value="F:S-adenosylmethionine-dependent methyltransferase activity"/>
    <property type="evidence" value="ECO:0007669"/>
    <property type="project" value="UniProtKB-ARBA"/>
</dbReference>
<dbReference type="Gene3D" id="6.10.140.2220">
    <property type="match status" value="3"/>
</dbReference>
<dbReference type="GO" id="GO:0008170">
    <property type="term" value="F:N-methyltransferase activity"/>
    <property type="evidence" value="ECO:0007669"/>
    <property type="project" value="UniProtKB-ARBA"/>
</dbReference>
<dbReference type="PANTHER" id="PTHR46455:SF2">
    <property type="entry name" value="AT24727P"/>
    <property type="match status" value="1"/>
</dbReference>
<dbReference type="InterPro" id="IPR053010">
    <property type="entry name" value="SET_SmydA-8"/>
</dbReference>
<feature type="domain" description="MYND-type" evidence="6">
    <location>
        <begin position="64"/>
        <end position="100"/>
    </location>
</feature>
<feature type="domain" description="MYND-type" evidence="6">
    <location>
        <begin position="6"/>
        <end position="42"/>
    </location>
</feature>
<dbReference type="PROSITE" id="PS50865">
    <property type="entry name" value="ZF_MYND_2"/>
    <property type="match status" value="2"/>
</dbReference>
<reference evidence="8 9" key="1">
    <citation type="submission" date="2025-04" db="UniProtKB">
        <authorList>
            <consortium name="RefSeq"/>
        </authorList>
    </citation>
    <scope>IDENTIFICATION</scope>
    <source>
        <tissue evidence="8 9">Whole organism</tissue>
    </source>
</reference>
<keyword evidence="2 4" id="KW-0863">Zinc-finger</keyword>
<evidence type="ECO:0000259" key="6">
    <source>
        <dbReference type="PROSITE" id="PS50865"/>
    </source>
</evidence>
<dbReference type="PROSITE" id="PS50280">
    <property type="entry name" value="SET"/>
    <property type="match status" value="1"/>
</dbReference>
<dbReference type="Pfam" id="PF00856">
    <property type="entry name" value="SET"/>
    <property type="match status" value="1"/>
</dbReference>
<evidence type="ECO:0000259" key="5">
    <source>
        <dbReference type="PROSITE" id="PS50280"/>
    </source>
</evidence>